<keyword evidence="1" id="KW-0472">Membrane</keyword>
<dbReference type="KEGG" id="yli:2912889"/>
<dbReference type="EMBL" id="CP017557">
    <property type="protein sequence ID" value="AOW04771.1"/>
    <property type="molecule type" value="Genomic_DNA"/>
</dbReference>
<reference evidence="3 5" key="2">
    <citation type="submission" date="2018-07" db="EMBL/GenBank/DDBJ databases">
        <title>Draft Genome Assemblies for Five Robust Yarrowia lipolytica Strains Exhibiting High Lipid Production and Pentose Sugar Utilization and Sugar Alcohol Secretion from Undetoxified Lignocellulosic Biomass Hydrolysates.</title>
        <authorList>
            <consortium name="DOE Joint Genome Institute"/>
            <person name="Walker C."/>
            <person name="Ryu S."/>
            <person name="Na H."/>
            <person name="Zane M."/>
            <person name="LaButti K."/>
            <person name="Lipzen A."/>
            <person name="Haridas S."/>
            <person name="Barry K."/>
            <person name="Grigoriev I.V."/>
            <person name="Quarterman J."/>
            <person name="Slininger P."/>
            <person name="Dien B."/>
            <person name="Trinh C.T."/>
        </authorList>
    </citation>
    <scope>NUCLEOTIDE SEQUENCE [LARGE SCALE GENOMIC DNA]</scope>
    <source>
        <strain evidence="3 5">YB392</strain>
    </source>
</reference>
<evidence type="ECO:0000256" key="1">
    <source>
        <dbReference type="SAM" id="Phobius"/>
    </source>
</evidence>
<keyword evidence="1" id="KW-0812">Transmembrane</keyword>
<gene>
    <name evidence="3" type="ORF">B0I71DRAFT_126345</name>
    <name evidence="2" type="ORF">YALI1_E01057g</name>
</gene>
<feature type="transmembrane region" description="Helical" evidence="1">
    <location>
        <begin position="28"/>
        <end position="48"/>
    </location>
</feature>
<keyword evidence="1" id="KW-1133">Transmembrane helix</keyword>
<feature type="transmembrane region" description="Helical" evidence="1">
    <location>
        <begin position="54"/>
        <end position="72"/>
    </location>
</feature>
<name>A0A1H6PSD9_YARLL</name>
<accession>A0A1H6PSD9</accession>
<dbReference type="GeneID" id="2912889"/>
<dbReference type="AlphaFoldDB" id="A0A1H6PSD9"/>
<evidence type="ECO:0000313" key="2">
    <source>
        <dbReference type="EMBL" id="AOW04771.1"/>
    </source>
</evidence>
<dbReference type="OrthoDB" id="10299359at2759"/>
<dbReference type="Proteomes" id="UP000182444">
    <property type="component" value="Chromosome 1E"/>
</dbReference>
<evidence type="ECO:0000313" key="3">
    <source>
        <dbReference type="EMBL" id="RDW29036.1"/>
    </source>
</evidence>
<dbReference type="RefSeq" id="XP_503382.1">
    <property type="nucleotide sequence ID" value="XM_503382.1"/>
</dbReference>
<proteinExistence type="predicted"/>
<dbReference type="VEuPathDB" id="FungiDB:YALI0_E00682g"/>
<dbReference type="VEuPathDB" id="FungiDB:YALI1_E01057g"/>
<dbReference type="EMBL" id="KZ858947">
    <property type="protein sequence ID" value="RDW29036.1"/>
    <property type="molecule type" value="Genomic_DNA"/>
</dbReference>
<evidence type="ECO:0000313" key="4">
    <source>
        <dbReference type="Proteomes" id="UP000182444"/>
    </source>
</evidence>
<organism evidence="2 4">
    <name type="scientific">Yarrowia lipolytica</name>
    <name type="common">Candida lipolytica</name>
    <dbReference type="NCBI Taxonomy" id="4952"/>
    <lineage>
        <taxon>Eukaryota</taxon>
        <taxon>Fungi</taxon>
        <taxon>Dikarya</taxon>
        <taxon>Ascomycota</taxon>
        <taxon>Saccharomycotina</taxon>
        <taxon>Dipodascomycetes</taxon>
        <taxon>Dipodascales</taxon>
        <taxon>Dipodascales incertae sedis</taxon>
        <taxon>Yarrowia</taxon>
    </lineage>
</organism>
<dbReference type="Proteomes" id="UP000256601">
    <property type="component" value="Unassembled WGS sequence"/>
</dbReference>
<evidence type="ECO:0000313" key="5">
    <source>
        <dbReference type="Proteomes" id="UP000256601"/>
    </source>
</evidence>
<reference evidence="2 4" key="1">
    <citation type="journal article" date="2016" name="PLoS ONE">
        <title>Sequence Assembly of Yarrowia lipolytica Strain W29/CLIB89 Shows Transposable Element Diversity.</title>
        <authorList>
            <person name="Magnan C."/>
            <person name="Yu J."/>
            <person name="Chang I."/>
            <person name="Jahn E."/>
            <person name="Kanomata Y."/>
            <person name="Wu J."/>
            <person name="Zeller M."/>
            <person name="Oakes M."/>
            <person name="Baldi P."/>
            <person name="Sandmeyer S."/>
        </authorList>
    </citation>
    <scope>NUCLEOTIDE SEQUENCE [LARGE SCALE GENOMIC DNA]</scope>
    <source>
        <strain evidence="2">CLIB89</strain>
        <strain evidence="4">CLIB89(W29)</strain>
    </source>
</reference>
<protein>
    <submittedName>
        <fullName evidence="2">Uncharacterized protein</fullName>
    </submittedName>
</protein>
<sequence>MQLDYASDEETLVTVCHKLAPVTTLNQVFLFMTGPHVGTYALLSLWIGLDNHNIGMFLGLYVMGQIIIRLPYMIPPKPLQTPRHLNALLVRYLLSIISVILTTSAIVRMDYIDPYMRFGVLTLTRLYIGYVGSRLQLLPAFALCTWMTPEMIQHRQVWKKIVPANTYENHLAGAAILTLIWFKGKHLWPLALASEIIEVCTLGWRCFNISVDQPIQTSDLTFNDLDLNVVAKIGCDNSKKGQAEYKRRMGFVTLFEE</sequence>
<feature type="transmembrane region" description="Helical" evidence="1">
    <location>
        <begin position="84"/>
        <end position="107"/>
    </location>
</feature>